<name>A0ABP9G2G0_9ACTN</name>
<evidence type="ECO:0000313" key="2">
    <source>
        <dbReference type="EMBL" id="GAA4925655.1"/>
    </source>
</evidence>
<sequence>MPRAASAAAAVRRPGPSGPAAGGGVWRRPVARLRRTAAVRRPGERALMGVSGAAVGAAARSGSRLLAAAERARSDRRSQRPVRPVCGTGFRARRSERRCLTRSRRISSNAVCLIDNRGS</sequence>
<accession>A0ABP9G2G0</accession>
<proteinExistence type="predicted"/>
<dbReference type="EMBL" id="BAABIK010000001">
    <property type="protein sequence ID" value="GAA4925655.1"/>
    <property type="molecule type" value="Genomic_DNA"/>
</dbReference>
<evidence type="ECO:0000256" key="1">
    <source>
        <dbReference type="SAM" id="MobiDB-lite"/>
    </source>
</evidence>
<feature type="region of interest" description="Disordered" evidence="1">
    <location>
        <begin position="1"/>
        <end position="25"/>
    </location>
</feature>
<comment type="caution">
    <text evidence="2">The sequence shown here is derived from an EMBL/GenBank/DDBJ whole genome shotgun (WGS) entry which is preliminary data.</text>
</comment>
<dbReference type="Proteomes" id="UP001499993">
    <property type="component" value="Unassembled WGS sequence"/>
</dbReference>
<protein>
    <submittedName>
        <fullName evidence="2">Uncharacterized protein</fullName>
    </submittedName>
</protein>
<keyword evidence="3" id="KW-1185">Reference proteome</keyword>
<organism evidence="2 3">
    <name type="scientific">Streptomonospora halophila</name>
    <dbReference type="NCBI Taxonomy" id="427369"/>
    <lineage>
        <taxon>Bacteria</taxon>
        <taxon>Bacillati</taxon>
        <taxon>Actinomycetota</taxon>
        <taxon>Actinomycetes</taxon>
        <taxon>Streptosporangiales</taxon>
        <taxon>Nocardiopsidaceae</taxon>
        <taxon>Streptomonospora</taxon>
    </lineage>
</organism>
<evidence type="ECO:0000313" key="3">
    <source>
        <dbReference type="Proteomes" id="UP001499993"/>
    </source>
</evidence>
<gene>
    <name evidence="2" type="ORF">GCM10023224_00260</name>
</gene>
<feature type="compositionally biased region" description="Low complexity" evidence="1">
    <location>
        <begin position="1"/>
        <end position="19"/>
    </location>
</feature>
<reference evidence="3" key="1">
    <citation type="journal article" date="2019" name="Int. J. Syst. Evol. Microbiol.">
        <title>The Global Catalogue of Microorganisms (GCM) 10K type strain sequencing project: providing services to taxonomists for standard genome sequencing and annotation.</title>
        <authorList>
            <consortium name="The Broad Institute Genomics Platform"/>
            <consortium name="The Broad Institute Genome Sequencing Center for Infectious Disease"/>
            <person name="Wu L."/>
            <person name="Ma J."/>
        </authorList>
    </citation>
    <scope>NUCLEOTIDE SEQUENCE [LARGE SCALE GENOMIC DNA]</scope>
    <source>
        <strain evidence="3">JCM 18123</strain>
    </source>
</reference>